<dbReference type="EnsemblPlants" id="ONIVA06G10030.1">
    <property type="protein sequence ID" value="ONIVA06G10030.1"/>
    <property type="gene ID" value="ONIVA06G10030"/>
</dbReference>
<dbReference type="STRING" id="4536.A0A0E0HN73"/>
<evidence type="ECO:0000313" key="1">
    <source>
        <dbReference type="EnsemblPlants" id="ONIVA06G10030.1"/>
    </source>
</evidence>
<keyword evidence="2" id="KW-1185">Reference proteome</keyword>
<dbReference type="eggNOG" id="ENOG502QRW2">
    <property type="taxonomic scope" value="Eukaryota"/>
</dbReference>
<accession>A0A0E0HN73</accession>
<reference evidence="1" key="1">
    <citation type="submission" date="2015-04" db="UniProtKB">
        <authorList>
            <consortium name="EnsemblPlants"/>
        </authorList>
    </citation>
    <scope>IDENTIFICATION</scope>
    <source>
        <strain evidence="1">SL10</strain>
    </source>
</reference>
<reference evidence="1" key="2">
    <citation type="submission" date="2018-04" db="EMBL/GenBank/DDBJ databases">
        <title>OnivRS2 (Oryza nivara Reference Sequence Version 2).</title>
        <authorList>
            <person name="Zhang J."/>
            <person name="Kudrna D."/>
            <person name="Lee S."/>
            <person name="Talag J."/>
            <person name="Rajasekar S."/>
            <person name="Welchert J."/>
            <person name="Hsing Y.-I."/>
            <person name="Wing R.A."/>
        </authorList>
    </citation>
    <scope>NUCLEOTIDE SEQUENCE [LARGE SCALE GENOMIC DNA]</scope>
    <source>
        <strain evidence="1">SL10</strain>
    </source>
</reference>
<dbReference type="PANTHER" id="PTHR35498">
    <property type="entry name" value="PROTEIN LOW PSII ACCUMULATION 1, CHLOROPLASTIC"/>
    <property type="match status" value="1"/>
</dbReference>
<evidence type="ECO:0000313" key="2">
    <source>
        <dbReference type="Proteomes" id="UP000006591"/>
    </source>
</evidence>
<sequence length="149" mass="16343">MSSAAVAGPARQRCAQKITLKSNLPEFVTESFHRSKPLLTDLMELGVLAVPFSTDGNTPDLRFDETDDDDADDAAAFFFKKQANVSPDSPVYLSLRPDSRVRGSDVGYPPWQAFVAQLPPVKGMWSDLLNGMDGRVSPWASNRPWRAGS</sequence>
<name>A0A0E0HN73_ORYNI</name>
<dbReference type="HOGENOM" id="CLU_2053559_0_0_1"/>
<dbReference type="AlphaFoldDB" id="A0A0E0HN73"/>
<dbReference type="Proteomes" id="UP000006591">
    <property type="component" value="Chromosome 6"/>
</dbReference>
<dbReference type="Gramene" id="ONIVA06G10030.1">
    <property type="protein sequence ID" value="ONIVA06G10030.1"/>
    <property type="gene ID" value="ONIVA06G10030"/>
</dbReference>
<dbReference type="PANTHER" id="PTHR35498:SF1">
    <property type="entry name" value="LOW PSII ACCUMULATION-LIKE PROTEIN"/>
    <property type="match status" value="1"/>
</dbReference>
<organism evidence="1">
    <name type="scientific">Oryza nivara</name>
    <name type="common">Indian wild rice</name>
    <name type="synonym">Oryza sativa f. spontanea</name>
    <dbReference type="NCBI Taxonomy" id="4536"/>
    <lineage>
        <taxon>Eukaryota</taxon>
        <taxon>Viridiplantae</taxon>
        <taxon>Streptophyta</taxon>
        <taxon>Embryophyta</taxon>
        <taxon>Tracheophyta</taxon>
        <taxon>Spermatophyta</taxon>
        <taxon>Magnoliopsida</taxon>
        <taxon>Liliopsida</taxon>
        <taxon>Poales</taxon>
        <taxon>Poaceae</taxon>
        <taxon>BOP clade</taxon>
        <taxon>Oryzoideae</taxon>
        <taxon>Oryzeae</taxon>
        <taxon>Oryzinae</taxon>
        <taxon>Oryza</taxon>
    </lineage>
</organism>
<protein>
    <submittedName>
        <fullName evidence="1">Uncharacterized protein</fullName>
    </submittedName>
</protein>
<proteinExistence type="predicted"/>